<comment type="caution">
    <text evidence="7">The sequence shown here is derived from an EMBL/GenBank/DDBJ whole genome shotgun (WGS) entry which is preliminary data.</text>
</comment>
<evidence type="ECO:0000259" key="6">
    <source>
        <dbReference type="PROSITE" id="PS50977"/>
    </source>
</evidence>
<keyword evidence="8" id="KW-1185">Reference proteome</keyword>
<name>A0ABT2NRB9_9RHOB</name>
<dbReference type="PANTHER" id="PTHR30055:SF228">
    <property type="entry name" value="TRANSCRIPTIONAL REGULATOR-RELATED"/>
    <property type="match status" value="1"/>
</dbReference>
<accession>A0ABT2NRB9</accession>
<evidence type="ECO:0000256" key="2">
    <source>
        <dbReference type="ARBA" id="ARBA00023015"/>
    </source>
</evidence>
<proteinExistence type="predicted"/>
<gene>
    <name evidence="7" type="ORF">N5I32_17055</name>
</gene>
<evidence type="ECO:0000256" key="5">
    <source>
        <dbReference type="PROSITE-ProRule" id="PRU00335"/>
    </source>
</evidence>
<dbReference type="Pfam" id="PF13977">
    <property type="entry name" value="TetR_C_6"/>
    <property type="match status" value="1"/>
</dbReference>
<evidence type="ECO:0000256" key="4">
    <source>
        <dbReference type="ARBA" id="ARBA00023163"/>
    </source>
</evidence>
<dbReference type="SUPFAM" id="SSF46689">
    <property type="entry name" value="Homeodomain-like"/>
    <property type="match status" value="1"/>
</dbReference>
<dbReference type="Gene3D" id="1.10.357.10">
    <property type="entry name" value="Tetracycline Repressor, domain 2"/>
    <property type="match status" value="1"/>
</dbReference>
<evidence type="ECO:0000256" key="1">
    <source>
        <dbReference type="ARBA" id="ARBA00022491"/>
    </source>
</evidence>
<dbReference type="EMBL" id="JAOCQF010000003">
    <property type="protein sequence ID" value="MCT8331230.1"/>
    <property type="molecule type" value="Genomic_DNA"/>
</dbReference>
<reference evidence="8" key="1">
    <citation type="submission" date="2023-07" db="EMBL/GenBank/DDBJ databases">
        <title>Defluviimonas sediminis sp. nov., isolated from mangrove sediment.</title>
        <authorList>
            <person name="Liu L."/>
            <person name="Li J."/>
            <person name="Huang Y."/>
            <person name="Pan J."/>
            <person name="Li M."/>
        </authorList>
    </citation>
    <scope>NUCLEOTIDE SEQUENCE [LARGE SCALE GENOMIC DNA]</scope>
    <source>
        <strain evidence="8">FT324</strain>
    </source>
</reference>
<dbReference type="PROSITE" id="PS50977">
    <property type="entry name" value="HTH_TETR_2"/>
    <property type="match status" value="1"/>
</dbReference>
<dbReference type="InterPro" id="IPR009057">
    <property type="entry name" value="Homeodomain-like_sf"/>
</dbReference>
<evidence type="ECO:0000313" key="8">
    <source>
        <dbReference type="Proteomes" id="UP001205601"/>
    </source>
</evidence>
<keyword evidence="4" id="KW-0804">Transcription</keyword>
<sequence>MDTKRRAPRFNRLSSEERRAELVAAGLACMARGGIQEFTVDRICVEAGVSRGLITHHFGSMNALLAAVYAHMYGDSTRLTRPVVPGETRLSALLDAFFVPEVFNRESFNIWLTLWGQISINDDLRAEHRVQYAAFVRDVAGAIAEAAERNGRTVDTDLLARTLISLVDGLGIQHCIEPDSMPAAAARSACRALLEPHLGQF</sequence>
<dbReference type="Pfam" id="PF00440">
    <property type="entry name" value="TetR_N"/>
    <property type="match status" value="1"/>
</dbReference>
<keyword evidence="1" id="KW-0678">Repressor</keyword>
<dbReference type="InterPro" id="IPR036271">
    <property type="entry name" value="Tet_transcr_reg_TetR-rel_C_sf"/>
</dbReference>
<feature type="DNA-binding region" description="H-T-H motif" evidence="5">
    <location>
        <begin position="39"/>
        <end position="58"/>
    </location>
</feature>
<dbReference type="PROSITE" id="PS01081">
    <property type="entry name" value="HTH_TETR_1"/>
    <property type="match status" value="1"/>
</dbReference>
<dbReference type="InterPro" id="IPR039538">
    <property type="entry name" value="BetI_C"/>
</dbReference>
<feature type="domain" description="HTH tetR-type" evidence="6">
    <location>
        <begin position="16"/>
        <end position="76"/>
    </location>
</feature>
<organism evidence="7 8">
    <name type="scientific">Albidovulum sediminis</name>
    <dbReference type="NCBI Taxonomy" id="3066345"/>
    <lineage>
        <taxon>Bacteria</taxon>
        <taxon>Pseudomonadati</taxon>
        <taxon>Pseudomonadota</taxon>
        <taxon>Alphaproteobacteria</taxon>
        <taxon>Rhodobacterales</taxon>
        <taxon>Paracoccaceae</taxon>
        <taxon>Albidovulum</taxon>
    </lineage>
</organism>
<evidence type="ECO:0000256" key="3">
    <source>
        <dbReference type="ARBA" id="ARBA00023125"/>
    </source>
</evidence>
<evidence type="ECO:0000313" key="7">
    <source>
        <dbReference type="EMBL" id="MCT8331230.1"/>
    </source>
</evidence>
<protein>
    <submittedName>
        <fullName evidence="7">TetR family transcriptional regulator C-terminal domain-containing protein</fullName>
    </submittedName>
</protein>
<dbReference type="PANTHER" id="PTHR30055">
    <property type="entry name" value="HTH-TYPE TRANSCRIPTIONAL REGULATOR RUTR"/>
    <property type="match status" value="1"/>
</dbReference>
<keyword evidence="3 5" id="KW-0238">DNA-binding</keyword>
<dbReference type="InterPro" id="IPR001647">
    <property type="entry name" value="HTH_TetR"/>
</dbReference>
<keyword evidence="2" id="KW-0805">Transcription regulation</keyword>
<dbReference type="Proteomes" id="UP001205601">
    <property type="component" value="Unassembled WGS sequence"/>
</dbReference>
<dbReference type="InterPro" id="IPR023772">
    <property type="entry name" value="DNA-bd_HTH_TetR-type_CS"/>
</dbReference>
<dbReference type="RefSeq" id="WP_261497109.1">
    <property type="nucleotide sequence ID" value="NZ_JAOCQF010000003.1"/>
</dbReference>
<dbReference type="InterPro" id="IPR050109">
    <property type="entry name" value="HTH-type_TetR-like_transc_reg"/>
</dbReference>
<dbReference type="SUPFAM" id="SSF48498">
    <property type="entry name" value="Tetracyclin repressor-like, C-terminal domain"/>
    <property type="match status" value="1"/>
</dbReference>